<evidence type="ECO:0000313" key="3">
    <source>
        <dbReference type="Proteomes" id="UP001143981"/>
    </source>
</evidence>
<dbReference type="Proteomes" id="UP001143981">
    <property type="component" value="Unassembled WGS sequence"/>
</dbReference>
<evidence type="ECO:0000313" key="2">
    <source>
        <dbReference type="EMBL" id="KAJ1729214.1"/>
    </source>
</evidence>
<dbReference type="AlphaFoldDB" id="A0A9W7YDH2"/>
<feature type="non-terminal residue" evidence="2">
    <location>
        <position position="1"/>
    </location>
</feature>
<proteinExistence type="predicted"/>
<gene>
    <name evidence="2" type="ORF">LPJ61_003637</name>
</gene>
<feature type="region of interest" description="Disordered" evidence="1">
    <location>
        <begin position="1"/>
        <end position="60"/>
    </location>
</feature>
<name>A0A9W7YDH2_9FUNG</name>
<keyword evidence="3" id="KW-1185">Reference proteome</keyword>
<reference evidence="2" key="1">
    <citation type="submission" date="2022-07" db="EMBL/GenBank/DDBJ databases">
        <title>Phylogenomic reconstructions and comparative analyses of Kickxellomycotina fungi.</title>
        <authorList>
            <person name="Reynolds N.K."/>
            <person name="Stajich J.E."/>
            <person name="Barry K."/>
            <person name="Grigoriev I.V."/>
            <person name="Crous P."/>
            <person name="Smith M.E."/>
        </authorList>
    </citation>
    <scope>NUCLEOTIDE SEQUENCE</scope>
    <source>
        <strain evidence="2">BCRC 34381</strain>
    </source>
</reference>
<protein>
    <submittedName>
        <fullName evidence="2">Uncharacterized protein</fullName>
    </submittedName>
</protein>
<evidence type="ECO:0000256" key="1">
    <source>
        <dbReference type="SAM" id="MobiDB-lite"/>
    </source>
</evidence>
<dbReference type="OrthoDB" id="28245at2759"/>
<feature type="compositionally biased region" description="Basic and acidic residues" evidence="1">
    <location>
        <begin position="127"/>
        <end position="144"/>
    </location>
</feature>
<feature type="region of interest" description="Disordered" evidence="1">
    <location>
        <begin position="123"/>
        <end position="157"/>
    </location>
</feature>
<accession>A0A9W7YDH2</accession>
<organism evidence="2 3">
    <name type="scientific">Coemansia biformis</name>
    <dbReference type="NCBI Taxonomy" id="1286918"/>
    <lineage>
        <taxon>Eukaryota</taxon>
        <taxon>Fungi</taxon>
        <taxon>Fungi incertae sedis</taxon>
        <taxon>Zoopagomycota</taxon>
        <taxon>Kickxellomycotina</taxon>
        <taxon>Kickxellomycetes</taxon>
        <taxon>Kickxellales</taxon>
        <taxon>Kickxellaceae</taxon>
        <taxon>Coemansia</taxon>
    </lineage>
</organism>
<feature type="compositionally biased region" description="Low complexity" evidence="1">
    <location>
        <begin position="44"/>
        <end position="54"/>
    </location>
</feature>
<sequence>TSKSSMKSPAVVAAIQASQPSRKTFDLPTRQAMPPSPKLLPQPAAAAAAASSAADRLPDSEAVDESLVTIDFLSCLESNFGKLEGLVGDKTPADLQQQKAHLQAACHELKPIVHYAKHLASSTRARARSDASHRLSDEYEDLGRLRGGAGQKSHAAN</sequence>
<dbReference type="EMBL" id="JANBOI010000654">
    <property type="protein sequence ID" value="KAJ1729214.1"/>
    <property type="molecule type" value="Genomic_DNA"/>
</dbReference>
<comment type="caution">
    <text evidence="2">The sequence shown here is derived from an EMBL/GenBank/DDBJ whole genome shotgun (WGS) entry which is preliminary data.</text>
</comment>